<dbReference type="PROSITE" id="PS51650">
    <property type="entry name" value="C2_DOCK"/>
    <property type="match status" value="1"/>
</dbReference>
<dbReference type="Pfam" id="PF23554">
    <property type="entry name" value="TPR_DOCK"/>
    <property type="match status" value="2"/>
</dbReference>
<keyword evidence="4" id="KW-0597">Phosphoprotein</keyword>
<feature type="domain" description="SH3" evidence="8">
    <location>
        <begin position="9"/>
        <end position="70"/>
    </location>
</feature>
<organism evidence="11">
    <name type="scientific">Culicoides sonorensis</name>
    <name type="common">Biting midge</name>
    <dbReference type="NCBI Taxonomy" id="179676"/>
    <lineage>
        <taxon>Eukaryota</taxon>
        <taxon>Metazoa</taxon>
        <taxon>Ecdysozoa</taxon>
        <taxon>Arthropoda</taxon>
        <taxon>Hexapoda</taxon>
        <taxon>Insecta</taxon>
        <taxon>Pterygota</taxon>
        <taxon>Neoptera</taxon>
        <taxon>Endopterygota</taxon>
        <taxon>Diptera</taxon>
        <taxon>Nematocera</taxon>
        <taxon>Chironomoidea</taxon>
        <taxon>Ceratopogonidae</taxon>
        <taxon>Ceratopogoninae</taxon>
        <taxon>Culicoides</taxon>
        <taxon>Monoculicoides</taxon>
    </lineage>
</organism>
<dbReference type="Gene3D" id="1.20.1270.350">
    <property type="entry name" value="Dedicator of cytokinesis N-terminal subdomain"/>
    <property type="match status" value="1"/>
</dbReference>
<dbReference type="InterPro" id="IPR056372">
    <property type="entry name" value="TPR_DOCK"/>
</dbReference>
<dbReference type="PANTHER" id="PTHR45653">
    <property type="entry name" value="DEDICATOR OF CYTOKINESIS"/>
    <property type="match status" value="1"/>
</dbReference>
<dbReference type="PANTHER" id="PTHR45653:SF10">
    <property type="entry name" value="MYOBLAST CITY, ISOFORM B"/>
    <property type="match status" value="1"/>
</dbReference>
<dbReference type="InterPro" id="IPR043161">
    <property type="entry name" value="DOCK_C_lobe_A"/>
</dbReference>
<evidence type="ECO:0000256" key="4">
    <source>
        <dbReference type="ARBA" id="ARBA00022553"/>
    </source>
</evidence>
<feature type="domain" description="C2 DOCK-type" evidence="9">
    <location>
        <begin position="442"/>
        <end position="625"/>
    </location>
</feature>
<dbReference type="GO" id="GO:0005085">
    <property type="term" value="F:guanyl-nucleotide exchange factor activity"/>
    <property type="evidence" value="ECO:0007669"/>
    <property type="project" value="InterPro"/>
</dbReference>
<dbReference type="Gene3D" id="2.60.40.150">
    <property type="entry name" value="C2 domain"/>
    <property type="match status" value="1"/>
</dbReference>
<dbReference type="VEuPathDB" id="VectorBase:CSON002033"/>
<dbReference type="SUPFAM" id="SSF50044">
    <property type="entry name" value="SH3-domain"/>
    <property type="match status" value="1"/>
</dbReference>
<feature type="compositionally biased region" description="Polar residues" evidence="7">
    <location>
        <begin position="1662"/>
        <end position="1672"/>
    </location>
</feature>
<feature type="domain" description="DOCKER" evidence="10">
    <location>
        <begin position="1217"/>
        <end position="1643"/>
    </location>
</feature>
<evidence type="ECO:0000256" key="7">
    <source>
        <dbReference type="SAM" id="MobiDB-lite"/>
    </source>
</evidence>
<feature type="compositionally biased region" description="Polar residues" evidence="7">
    <location>
        <begin position="1772"/>
        <end position="1790"/>
    </location>
</feature>
<dbReference type="GO" id="GO:0016477">
    <property type="term" value="P:cell migration"/>
    <property type="evidence" value="ECO:0007669"/>
    <property type="project" value="TreeGrafter"/>
</dbReference>
<name>A0A336MKN5_CULSO</name>
<feature type="compositionally biased region" description="Basic and acidic residues" evidence="7">
    <location>
        <begin position="1699"/>
        <end position="1712"/>
    </location>
</feature>
<evidence type="ECO:0000256" key="6">
    <source>
        <dbReference type="PROSITE-ProRule" id="PRU00983"/>
    </source>
</evidence>
<dbReference type="InterPro" id="IPR035892">
    <property type="entry name" value="C2_domain_sf"/>
</dbReference>
<dbReference type="GO" id="GO:0031267">
    <property type="term" value="F:small GTPase binding"/>
    <property type="evidence" value="ECO:0007669"/>
    <property type="project" value="TreeGrafter"/>
</dbReference>
<evidence type="ECO:0000313" key="11">
    <source>
        <dbReference type="EMBL" id="SSX30071.1"/>
    </source>
</evidence>
<evidence type="ECO:0000259" key="8">
    <source>
        <dbReference type="PROSITE" id="PS50002"/>
    </source>
</evidence>
<keyword evidence="2 5" id="KW-0728">SH3 domain</keyword>
<dbReference type="InterPro" id="IPR043162">
    <property type="entry name" value="DOCK_C_lobe_C"/>
</dbReference>
<dbReference type="GO" id="GO:0007264">
    <property type="term" value="P:small GTPase-mediated signal transduction"/>
    <property type="evidence" value="ECO:0007669"/>
    <property type="project" value="InterPro"/>
</dbReference>
<dbReference type="InterPro" id="IPR027007">
    <property type="entry name" value="C2_DOCK-type_domain"/>
</dbReference>
<dbReference type="EMBL" id="UFQT01001329">
    <property type="protein sequence ID" value="SSX30071.1"/>
    <property type="molecule type" value="Genomic_DNA"/>
</dbReference>
<dbReference type="InterPro" id="IPR032376">
    <property type="entry name" value="DOCK_N"/>
</dbReference>
<feature type="compositionally biased region" description="Low complexity" evidence="7">
    <location>
        <begin position="1912"/>
        <end position="1921"/>
    </location>
</feature>
<keyword evidence="3" id="KW-0963">Cytoplasm</keyword>
<evidence type="ECO:0000256" key="5">
    <source>
        <dbReference type="PROSITE-ProRule" id="PRU00192"/>
    </source>
</evidence>
<evidence type="ECO:0000259" key="9">
    <source>
        <dbReference type="PROSITE" id="PS51650"/>
    </source>
</evidence>
<feature type="region of interest" description="Disordered" evidence="7">
    <location>
        <begin position="1662"/>
        <end position="1842"/>
    </location>
</feature>
<sequence>MCNWYPIKSGWLYGIAKSHYSQDAPHRLTLTTGDAIIIKGETENWYFGYKKDDRHQQGIFPKSYVVIVDAIRSSDGWKIRRSPIVEEITTILIEWQSHLLTYYLSDKQKFMKIQEKMLNLIKLRQQLLSGNLPTDEFRELKLKATEQIDTGNNMLSLDMVVRDDAGNIIDFGLISTTQLYELHCKAVERIKQSTTNGANGGTSTTARNRSSKNYQSISHNFLVTLNSVQCKFFDDMELLFTLYAMESKEGNQTPQIYQLTENYFVPWMKGDTYKDKKMLFTDLSTEDMNRSKIFLVAFMVRMGPMEARDPDAQPPKGLKGLFEAPRRESSTSTQSLVIDQLRRPFGVTILDLTPIKDNPHTFNDCAEMSIHTNEKECLESFLKRCLLNRDQLSSDGRSISVSVEKVDGDIKQIKDDYSHIERNLTFARKMGFPEVILPGDVRNDLYLTLMGADLGKSLKSLWTDNNIEICVSVCTDKGEIVPNSISKGGGASLENEYKSVIYTKDDRPKWNETIKIVLPIENFKHCHVKFLFKNRHSQEAKDKANKPFALAHVKLMDADETAIQQGEHSLAVYKIDKKADIGSMLHNYIDLPTENSQANALPEKPSAPGFAFMPKDSFIVKTNLCSTRLTQDAQLLSLLNWQSNPSQLVHSLENLLQVQPSEMVKFYQDILDTLFNIFCEYPEHEKLVFKCIIRLIDIVSNPKYRLFESVLDVYIKEGFSATLAYRKLIEIVRLKIFETVHYSEDATDNDLYSVLKYLQYIMKFTIQSRILFMNVAQLNDQAEFDSLIEGLLLAFNQLISKQGKVLLKSKGAVLKYLHVVASDLIKVYDPIKLSHKVEGIINSIPQGDLGQSKMIAIKDLVESQLFRLPQCRFILLPVFCKQIVERLEGNEENDVRVDLPTALVKQANTKKKLEDFFGHVDVPVESNRQSDVSNKMQECINILNNVLKNLSRTDIGSVEHDIKTIMTSLLRTIIQSVIALSDQHPLKGNLVAVMLGIFHHMRSDHYRIYVQNLPSKLDKKDFLTEILIVFATLVQKPVFPPDWMDMIMHQNTVILESLRHFSVIIMEHFYTKSYENEVTFEKEVWSKFFFCATNFLVQPSLQIDQFSSNKKSIIIKRYRDIRRETAVEVRRMWFNLGEYKIHFIPELVGSILEMSMLPDDEIRKATIPIFPDMMISEFLSSRFVNDSFGDTKRNPNHCKGNFSEFETEMIKKLDILIKMGHGDEAYRQIFDRMMTTTCKQGVNLKDEGVAFVKKATALMGKLLEYRKVVNDQSLDNLMACTVQLLNFYAEYKHCDMYVMYLNRLYKLHMKCDNYTEAAYTLKKFTGLLKWDETKLSNYLKCELTEEYQDSGNQLAFVRAPCEYYRVGFYGQSFPEFLRNKQFIYRAGECEKLESFTTRLQSQHPQAELLKILEVPGRDIQDAKVQYIQAVGVKPIPSDKFKNLQEKLINTNISGFYEANDVEKFELNRPYYAEGFAKDDVAGLWVEQTVMETETPLPCILKSALIVKTTVTQVSPIENAMQVMDKTNKSLKDMIIKYSVNPNLNIQELSMKLSGVVEAAVQGGLKVYEDAFLTEEYMAKNPRDYTFVQKLKDLIANQMPLLQSLIAIHKERMPSDMLGFHQNIEMKFNSMKDEIERKYGTRTADIDHIVVLRKSLGVQNFNANRQSDTSTGSQEDKSSRKTSIAFFLPGTSTARRNKKKELEKQKKQSRETIFHVPVTDYSDDTRSIQTNPDNYSLNSSNAATTPNKTSSQRIELTEHLVPSRPLRPDNRGTSRPPSILTNGSCPSMDSNINEETETDSIPPPVPPKNRDSDYFGSTDGTSNRSSGESTELASLHSTSTLESKEPIYSPVYKSNRSYEQITLTRKVQPTDDYSVNVTSTKKVEEYYITDLKSMISGTPVEEKRPPTPPPKPSRSNKSTPTKNPKDVENNNIE</sequence>
<comment type="similarity">
    <text evidence="6">Belongs to the DOCK family.</text>
</comment>
<dbReference type="Pfam" id="PF20421">
    <property type="entry name" value="DHR-2_Lobe_C"/>
    <property type="match status" value="1"/>
</dbReference>
<dbReference type="Pfam" id="PF14429">
    <property type="entry name" value="DOCK-C2"/>
    <property type="match status" value="1"/>
</dbReference>
<dbReference type="Gene3D" id="1.20.58.740">
    <property type="match status" value="1"/>
</dbReference>
<feature type="compositionally biased region" description="Basic and acidic residues" evidence="7">
    <location>
        <begin position="1922"/>
        <end position="1932"/>
    </location>
</feature>
<accession>A0A336MKN5</accession>
<feature type="compositionally biased region" description="Polar residues" evidence="7">
    <location>
        <begin position="1726"/>
        <end position="1753"/>
    </location>
</feature>
<dbReference type="GO" id="GO:0007520">
    <property type="term" value="P:myoblast fusion"/>
    <property type="evidence" value="ECO:0007669"/>
    <property type="project" value="TreeGrafter"/>
</dbReference>
<dbReference type="InterPro" id="IPR027357">
    <property type="entry name" value="DOCKER_dom"/>
</dbReference>
<dbReference type="InterPro" id="IPR001452">
    <property type="entry name" value="SH3_domain"/>
</dbReference>
<dbReference type="GO" id="GO:0005737">
    <property type="term" value="C:cytoplasm"/>
    <property type="evidence" value="ECO:0007669"/>
    <property type="project" value="UniProtKB-SubCell"/>
</dbReference>
<gene>
    <name evidence="11" type="primary">CSON002033</name>
</gene>
<dbReference type="GO" id="GO:0005886">
    <property type="term" value="C:plasma membrane"/>
    <property type="evidence" value="ECO:0007669"/>
    <property type="project" value="TreeGrafter"/>
</dbReference>
<proteinExistence type="inferred from homology"/>
<evidence type="ECO:0000256" key="3">
    <source>
        <dbReference type="ARBA" id="ARBA00022490"/>
    </source>
</evidence>
<reference evidence="11" key="1">
    <citation type="submission" date="2018-07" db="EMBL/GenBank/DDBJ databases">
        <authorList>
            <person name="Quirk P.G."/>
            <person name="Krulwich T.A."/>
        </authorList>
    </citation>
    <scope>NUCLEOTIDE SEQUENCE</scope>
</reference>
<comment type="subcellular location">
    <subcellularLocation>
        <location evidence="1">Cytoplasm</location>
    </subcellularLocation>
</comment>
<dbReference type="Pfam" id="PF16172">
    <property type="entry name" value="DOCK_N"/>
    <property type="match status" value="1"/>
</dbReference>
<protein>
    <submittedName>
        <fullName evidence="11">CSON002033 protein</fullName>
    </submittedName>
</protein>
<dbReference type="SMART" id="SM00326">
    <property type="entry name" value="SH3"/>
    <property type="match status" value="1"/>
</dbReference>
<dbReference type="InterPro" id="IPR026791">
    <property type="entry name" value="DOCK"/>
</dbReference>
<dbReference type="PROSITE" id="PS51651">
    <property type="entry name" value="DOCKER"/>
    <property type="match status" value="1"/>
</dbReference>
<dbReference type="OMA" id="FFGYRRQ"/>
<dbReference type="InterPro" id="IPR046773">
    <property type="entry name" value="DOCKER_Lobe_C"/>
</dbReference>
<dbReference type="Gene3D" id="1.25.40.410">
    <property type="match status" value="1"/>
</dbReference>
<evidence type="ECO:0000259" key="10">
    <source>
        <dbReference type="PROSITE" id="PS51651"/>
    </source>
</evidence>
<dbReference type="Gene3D" id="2.30.30.40">
    <property type="entry name" value="SH3 Domains"/>
    <property type="match status" value="1"/>
</dbReference>
<dbReference type="PROSITE" id="PS50002">
    <property type="entry name" value="SH3"/>
    <property type="match status" value="1"/>
</dbReference>
<evidence type="ECO:0000256" key="1">
    <source>
        <dbReference type="ARBA" id="ARBA00004496"/>
    </source>
</evidence>
<evidence type="ECO:0000256" key="2">
    <source>
        <dbReference type="ARBA" id="ARBA00022443"/>
    </source>
</evidence>
<dbReference type="Pfam" id="PF20422">
    <property type="entry name" value="DHR-2_Lobe_B"/>
    <property type="match status" value="1"/>
</dbReference>
<dbReference type="InterPro" id="IPR036028">
    <property type="entry name" value="SH3-like_dom_sf"/>
</dbReference>
<feature type="region of interest" description="Disordered" evidence="7">
    <location>
        <begin position="1891"/>
        <end position="1932"/>
    </location>
</feature>
<dbReference type="InterPro" id="IPR042455">
    <property type="entry name" value="DOCK_N_sub1"/>
</dbReference>
<dbReference type="InterPro" id="IPR046770">
    <property type="entry name" value="DOCKER_Lobe_B"/>
</dbReference>
<feature type="compositionally biased region" description="Polar residues" evidence="7">
    <location>
        <begin position="1817"/>
        <end position="1840"/>
    </location>
</feature>